<evidence type="ECO:0000256" key="1">
    <source>
        <dbReference type="ARBA" id="ARBA00004162"/>
    </source>
</evidence>
<evidence type="ECO:0000256" key="3">
    <source>
        <dbReference type="ARBA" id="ARBA00022448"/>
    </source>
</evidence>
<evidence type="ECO:0000256" key="9">
    <source>
        <dbReference type="ARBA" id="ARBA00023136"/>
    </source>
</evidence>
<reference evidence="11 12" key="1">
    <citation type="submission" date="2016-09" db="EMBL/GenBank/DDBJ databases">
        <title>Genome sequence of Eubacterium angustum.</title>
        <authorList>
            <person name="Poehlein A."/>
            <person name="Daniel R."/>
        </authorList>
    </citation>
    <scope>NUCLEOTIDE SEQUENCE [LARGE SCALE GENOMIC DNA]</scope>
    <source>
        <strain evidence="11 12">DSM 1989</strain>
    </source>
</reference>
<dbReference type="Pfam" id="PF02699">
    <property type="entry name" value="YajC"/>
    <property type="match status" value="1"/>
</dbReference>
<proteinExistence type="inferred from homology"/>
<accession>A0A1S1VA45</accession>
<keyword evidence="7 10" id="KW-1133">Transmembrane helix</keyword>
<organism evidence="11 12">
    <name type="scientific">Andreesenia angusta</name>
    <dbReference type="NCBI Taxonomy" id="39480"/>
    <lineage>
        <taxon>Bacteria</taxon>
        <taxon>Bacillati</taxon>
        <taxon>Bacillota</taxon>
        <taxon>Tissierellia</taxon>
        <taxon>Tissierellales</taxon>
        <taxon>Gottschalkiaceae</taxon>
        <taxon>Andreesenia</taxon>
    </lineage>
</organism>
<evidence type="ECO:0000256" key="2">
    <source>
        <dbReference type="ARBA" id="ARBA00006742"/>
    </source>
</evidence>
<keyword evidence="9 10" id="KW-0472">Membrane</keyword>
<dbReference type="GO" id="GO:0005886">
    <property type="term" value="C:plasma membrane"/>
    <property type="evidence" value="ECO:0007669"/>
    <property type="project" value="UniProtKB-SubCell"/>
</dbReference>
<comment type="subcellular location">
    <subcellularLocation>
        <location evidence="1">Cell membrane</location>
        <topology evidence="1">Single-pass membrane protein</topology>
    </subcellularLocation>
</comment>
<protein>
    <submittedName>
        <fullName evidence="11">Preprotein translocase subunit YajC</fullName>
    </submittedName>
</protein>
<evidence type="ECO:0000256" key="5">
    <source>
        <dbReference type="ARBA" id="ARBA00022692"/>
    </source>
</evidence>
<evidence type="ECO:0000256" key="7">
    <source>
        <dbReference type="ARBA" id="ARBA00022989"/>
    </source>
</evidence>
<keyword evidence="12" id="KW-1185">Reference proteome</keyword>
<keyword evidence="5 10" id="KW-0812">Transmembrane</keyword>
<evidence type="ECO:0000313" key="11">
    <source>
        <dbReference type="EMBL" id="OHW62599.1"/>
    </source>
</evidence>
<dbReference type="InterPro" id="IPR003849">
    <property type="entry name" value="Preprotein_translocase_YajC"/>
</dbReference>
<keyword evidence="6" id="KW-0653">Protein transport</keyword>
<dbReference type="NCBIfam" id="TIGR00739">
    <property type="entry name" value="yajC"/>
    <property type="match status" value="1"/>
</dbReference>
<feature type="transmembrane region" description="Helical" evidence="10">
    <location>
        <begin position="6"/>
        <end position="25"/>
    </location>
</feature>
<dbReference type="OrthoDB" id="9800132at2"/>
<dbReference type="GO" id="GO:0015031">
    <property type="term" value="P:protein transport"/>
    <property type="evidence" value="ECO:0007669"/>
    <property type="project" value="UniProtKB-KW"/>
</dbReference>
<keyword evidence="4" id="KW-1003">Cell membrane</keyword>
<gene>
    <name evidence="11" type="ORF">EUAN_11640</name>
</gene>
<comment type="caution">
    <text evidence="11">The sequence shown here is derived from an EMBL/GenBank/DDBJ whole genome shotgun (WGS) entry which is preliminary data.</text>
</comment>
<dbReference type="SMART" id="SM01323">
    <property type="entry name" value="YajC"/>
    <property type="match status" value="1"/>
</dbReference>
<dbReference type="EMBL" id="MKIE01000003">
    <property type="protein sequence ID" value="OHW62599.1"/>
    <property type="molecule type" value="Genomic_DNA"/>
</dbReference>
<sequence>MPTTQMLQAFALPLAFLAIFYMFIIRPQKKKEKEIKEMRNKLKVGDVVFTIGGVVGKIVKIKEDEVTIETGADKNKIVFKKWAVGSVEKSKETPAEDNSSES</sequence>
<evidence type="ECO:0000313" key="12">
    <source>
        <dbReference type="Proteomes" id="UP000180254"/>
    </source>
</evidence>
<dbReference type="RefSeq" id="WP_071062604.1">
    <property type="nucleotide sequence ID" value="NZ_MKIE01000003.1"/>
</dbReference>
<dbReference type="STRING" id="39480.EUAN_11640"/>
<dbReference type="AlphaFoldDB" id="A0A1S1VA45"/>
<dbReference type="PANTHER" id="PTHR33909">
    <property type="entry name" value="SEC TRANSLOCON ACCESSORY COMPLEX SUBUNIT YAJC"/>
    <property type="match status" value="1"/>
</dbReference>
<dbReference type="PRINTS" id="PR01853">
    <property type="entry name" value="YAJCTRNLCASE"/>
</dbReference>
<evidence type="ECO:0000256" key="6">
    <source>
        <dbReference type="ARBA" id="ARBA00022927"/>
    </source>
</evidence>
<evidence type="ECO:0000256" key="8">
    <source>
        <dbReference type="ARBA" id="ARBA00023010"/>
    </source>
</evidence>
<keyword evidence="3" id="KW-0813">Transport</keyword>
<evidence type="ECO:0000256" key="4">
    <source>
        <dbReference type="ARBA" id="ARBA00022475"/>
    </source>
</evidence>
<evidence type="ECO:0000256" key="10">
    <source>
        <dbReference type="SAM" id="Phobius"/>
    </source>
</evidence>
<keyword evidence="8" id="KW-0811">Translocation</keyword>
<name>A0A1S1VA45_9FIRM</name>
<comment type="similarity">
    <text evidence="2">Belongs to the YajC family.</text>
</comment>
<dbReference type="PANTHER" id="PTHR33909:SF1">
    <property type="entry name" value="SEC TRANSLOCON ACCESSORY COMPLEX SUBUNIT YAJC"/>
    <property type="match status" value="1"/>
</dbReference>
<dbReference type="Proteomes" id="UP000180254">
    <property type="component" value="Unassembled WGS sequence"/>
</dbReference>